<evidence type="ECO:0000256" key="2">
    <source>
        <dbReference type="SAM" id="Phobius"/>
    </source>
</evidence>
<reference evidence="4 5" key="1">
    <citation type="submission" date="2023-04" db="EMBL/GenBank/DDBJ databases">
        <title>Genome of Basidiobolus ranarum AG-B5.</title>
        <authorList>
            <person name="Stajich J.E."/>
            <person name="Carter-House D."/>
            <person name="Gryganskyi A."/>
        </authorList>
    </citation>
    <scope>NUCLEOTIDE SEQUENCE [LARGE SCALE GENOMIC DNA]</scope>
    <source>
        <strain evidence="4 5">AG-B5</strain>
    </source>
</reference>
<protein>
    <recommendedName>
        <fullName evidence="3">Fungal lipase-type domain-containing protein</fullName>
    </recommendedName>
</protein>
<proteinExistence type="predicted"/>
<accession>A0ABR2X234</accession>
<evidence type="ECO:0000313" key="4">
    <source>
        <dbReference type="EMBL" id="KAK9767808.1"/>
    </source>
</evidence>
<sequence>MGISSASTDPQDISNTQLPPAHHAATSPYTFAEFLASTLGSVAKTLYYNYTMLFYDPINFFLTIGVFFTLLVTMSIVTVVMDILSKARIIKFLSEEYGQGMSPVNWGSPEIFNEGTVYIEAAGESLSSTSKEKSNYVEVDGSMAIQSKSFDTGVAVATLLLSALVYERDESSWPKDPKQRELTITSYAKKWNLKFIKGSEMKVKGGGPYCGVFVGRKPGPFIVVAFKGTSPLDSAEWLSDATLTRTQASSYVYGEVHSGFFNKLFPQQHTTGKVKRSNPYVEIIHCIQKEALAFQNQGDPIRPIPLWITGHSLGAALASLFFARVMKSKDDLEYSRTGLILKDGYTFGCPSLGDGRFASEFASHTNLPFTNQSTLWRVVNDADIVARIPTGNDDLDTLRFFTSSSLLNYAHIGQSLRLFTDGRNPSIQPARYSSIFFVPNLTIEEGFSLWRKIYHLIKDFLPVGLTGDYPELKELNPITVGELFVPKLIADHSPSRYFWSLKSAKDYLTRLDPPKK</sequence>
<keyword evidence="2" id="KW-0472">Membrane</keyword>
<dbReference type="Pfam" id="PF01764">
    <property type="entry name" value="Lipase_3"/>
    <property type="match status" value="1"/>
</dbReference>
<evidence type="ECO:0000259" key="3">
    <source>
        <dbReference type="Pfam" id="PF01764"/>
    </source>
</evidence>
<dbReference type="InterPro" id="IPR029058">
    <property type="entry name" value="AB_hydrolase_fold"/>
</dbReference>
<evidence type="ECO:0000256" key="1">
    <source>
        <dbReference type="SAM" id="MobiDB-lite"/>
    </source>
</evidence>
<name>A0ABR2X234_9FUNG</name>
<keyword evidence="2" id="KW-0812">Transmembrane</keyword>
<feature type="region of interest" description="Disordered" evidence="1">
    <location>
        <begin position="1"/>
        <end position="20"/>
    </location>
</feature>
<evidence type="ECO:0000313" key="5">
    <source>
        <dbReference type="Proteomes" id="UP001479436"/>
    </source>
</evidence>
<gene>
    <name evidence="4" type="ORF">K7432_002089</name>
</gene>
<feature type="transmembrane region" description="Helical" evidence="2">
    <location>
        <begin position="60"/>
        <end position="84"/>
    </location>
</feature>
<dbReference type="Proteomes" id="UP001479436">
    <property type="component" value="Unassembled WGS sequence"/>
</dbReference>
<keyword evidence="5" id="KW-1185">Reference proteome</keyword>
<dbReference type="EMBL" id="JASJQH010000053">
    <property type="protein sequence ID" value="KAK9767808.1"/>
    <property type="molecule type" value="Genomic_DNA"/>
</dbReference>
<dbReference type="PANTHER" id="PTHR45856">
    <property type="entry name" value="ALPHA/BETA-HYDROLASES SUPERFAMILY PROTEIN"/>
    <property type="match status" value="1"/>
</dbReference>
<dbReference type="SUPFAM" id="SSF53474">
    <property type="entry name" value="alpha/beta-Hydrolases"/>
    <property type="match status" value="1"/>
</dbReference>
<keyword evidence="2" id="KW-1133">Transmembrane helix</keyword>
<dbReference type="Gene3D" id="3.40.50.1820">
    <property type="entry name" value="alpha/beta hydrolase"/>
    <property type="match status" value="1"/>
</dbReference>
<feature type="domain" description="Fungal lipase-type" evidence="3">
    <location>
        <begin position="223"/>
        <end position="390"/>
    </location>
</feature>
<dbReference type="PANTHER" id="PTHR45856:SF24">
    <property type="entry name" value="FUNGAL LIPASE-LIKE DOMAIN-CONTAINING PROTEIN"/>
    <property type="match status" value="1"/>
</dbReference>
<feature type="compositionally biased region" description="Polar residues" evidence="1">
    <location>
        <begin position="1"/>
        <end position="18"/>
    </location>
</feature>
<dbReference type="CDD" id="cd00519">
    <property type="entry name" value="Lipase_3"/>
    <property type="match status" value="1"/>
</dbReference>
<organism evidence="4 5">
    <name type="scientific">Basidiobolus ranarum</name>
    <dbReference type="NCBI Taxonomy" id="34480"/>
    <lineage>
        <taxon>Eukaryota</taxon>
        <taxon>Fungi</taxon>
        <taxon>Fungi incertae sedis</taxon>
        <taxon>Zoopagomycota</taxon>
        <taxon>Entomophthoromycotina</taxon>
        <taxon>Basidiobolomycetes</taxon>
        <taxon>Basidiobolales</taxon>
        <taxon>Basidiobolaceae</taxon>
        <taxon>Basidiobolus</taxon>
    </lineage>
</organism>
<dbReference type="InterPro" id="IPR002921">
    <property type="entry name" value="Fungal_lipase-type"/>
</dbReference>
<comment type="caution">
    <text evidence="4">The sequence shown here is derived from an EMBL/GenBank/DDBJ whole genome shotgun (WGS) entry which is preliminary data.</text>
</comment>
<dbReference type="InterPro" id="IPR051218">
    <property type="entry name" value="Sec_MonoDiacylglyc_Lipase"/>
</dbReference>